<organism evidence="2 3">
    <name type="scientific">Pseudonocardia ailaonensis</name>
    <dbReference type="NCBI Taxonomy" id="367279"/>
    <lineage>
        <taxon>Bacteria</taxon>
        <taxon>Bacillati</taxon>
        <taxon>Actinomycetota</taxon>
        <taxon>Actinomycetes</taxon>
        <taxon>Pseudonocardiales</taxon>
        <taxon>Pseudonocardiaceae</taxon>
        <taxon>Pseudonocardia</taxon>
    </lineage>
</organism>
<evidence type="ECO:0000259" key="1">
    <source>
        <dbReference type="PROSITE" id="PS50206"/>
    </source>
</evidence>
<name>A0ABN2N8V8_9PSEU</name>
<dbReference type="SMART" id="SM00450">
    <property type="entry name" value="RHOD"/>
    <property type="match status" value="1"/>
</dbReference>
<dbReference type="EMBL" id="BAAAQK010000009">
    <property type="protein sequence ID" value="GAA1852463.1"/>
    <property type="molecule type" value="Genomic_DNA"/>
</dbReference>
<dbReference type="Gene3D" id="3.40.250.10">
    <property type="entry name" value="Rhodanese-like domain"/>
    <property type="match status" value="1"/>
</dbReference>
<dbReference type="InterPro" id="IPR036873">
    <property type="entry name" value="Rhodanese-like_dom_sf"/>
</dbReference>
<reference evidence="2 3" key="1">
    <citation type="journal article" date="2019" name="Int. J. Syst. Evol. Microbiol.">
        <title>The Global Catalogue of Microorganisms (GCM) 10K type strain sequencing project: providing services to taxonomists for standard genome sequencing and annotation.</title>
        <authorList>
            <consortium name="The Broad Institute Genomics Platform"/>
            <consortium name="The Broad Institute Genome Sequencing Center for Infectious Disease"/>
            <person name="Wu L."/>
            <person name="Ma J."/>
        </authorList>
    </citation>
    <scope>NUCLEOTIDE SEQUENCE [LARGE SCALE GENOMIC DNA]</scope>
    <source>
        <strain evidence="2 3">JCM 16009</strain>
    </source>
</reference>
<dbReference type="PROSITE" id="PS50206">
    <property type="entry name" value="RHODANESE_3"/>
    <property type="match status" value="1"/>
</dbReference>
<gene>
    <name evidence="2" type="ORF">GCM10009836_35680</name>
</gene>
<protein>
    <submittedName>
        <fullName evidence="2">Rhodanese-like domain-containing protein</fullName>
    </submittedName>
</protein>
<keyword evidence="3" id="KW-1185">Reference proteome</keyword>
<dbReference type="InterPro" id="IPR001763">
    <property type="entry name" value="Rhodanese-like_dom"/>
</dbReference>
<dbReference type="Proteomes" id="UP001500449">
    <property type="component" value="Unassembled WGS sequence"/>
</dbReference>
<accession>A0ABN2N8V8</accession>
<dbReference type="SUPFAM" id="SSF52821">
    <property type="entry name" value="Rhodanese/Cell cycle control phosphatase"/>
    <property type="match status" value="1"/>
</dbReference>
<dbReference type="RefSeq" id="WP_344418011.1">
    <property type="nucleotide sequence ID" value="NZ_BAAAQK010000009.1"/>
</dbReference>
<feature type="domain" description="Rhodanese" evidence="1">
    <location>
        <begin position="20"/>
        <end position="118"/>
    </location>
</feature>
<sequence length="119" mass="12862">MALDARATLLSPAEAAALVDRGEAYLIDIRGDASRDEHGSVPDATVVDRTKLDRTFGHESAERLPVTSDPEMRVIVFCTSERGSGPIAERIARLGYPNVSHIDGGFTAWKSAALPTDRR</sequence>
<dbReference type="Pfam" id="PF00581">
    <property type="entry name" value="Rhodanese"/>
    <property type="match status" value="1"/>
</dbReference>
<evidence type="ECO:0000313" key="2">
    <source>
        <dbReference type="EMBL" id="GAA1852463.1"/>
    </source>
</evidence>
<comment type="caution">
    <text evidence="2">The sequence shown here is derived from an EMBL/GenBank/DDBJ whole genome shotgun (WGS) entry which is preliminary data.</text>
</comment>
<evidence type="ECO:0000313" key="3">
    <source>
        <dbReference type="Proteomes" id="UP001500449"/>
    </source>
</evidence>
<proteinExistence type="predicted"/>
<dbReference type="CDD" id="cd00158">
    <property type="entry name" value="RHOD"/>
    <property type="match status" value="1"/>
</dbReference>